<dbReference type="EMBL" id="CAMPGE010024279">
    <property type="protein sequence ID" value="CAI2382130.1"/>
    <property type="molecule type" value="Genomic_DNA"/>
</dbReference>
<protein>
    <submittedName>
        <fullName evidence="3">Uncharacterized protein</fullName>
    </submittedName>
</protein>
<reference evidence="3" key="1">
    <citation type="submission" date="2023-07" db="EMBL/GenBank/DDBJ databases">
        <authorList>
            <consortium name="AG Swart"/>
            <person name="Singh M."/>
            <person name="Singh A."/>
            <person name="Seah K."/>
            <person name="Emmerich C."/>
        </authorList>
    </citation>
    <scope>NUCLEOTIDE SEQUENCE</scope>
    <source>
        <strain evidence="3">DP1</strain>
    </source>
</reference>
<keyword evidence="4" id="KW-1185">Reference proteome</keyword>
<evidence type="ECO:0000313" key="3">
    <source>
        <dbReference type="EMBL" id="CAI2382130.1"/>
    </source>
</evidence>
<gene>
    <name evidence="3" type="ORF">ECRASSUSDP1_LOCUS23598</name>
</gene>
<accession>A0AAD2D701</accession>
<feature type="compositionally biased region" description="Polar residues" evidence="2">
    <location>
        <begin position="132"/>
        <end position="147"/>
    </location>
</feature>
<feature type="coiled-coil region" evidence="1">
    <location>
        <begin position="422"/>
        <end position="484"/>
    </location>
</feature>
<proteinExistence type="predicted"/>
<evidence type="ECO:0000313" key="4">
    <source>
        <dbReference type="Proteomes" id="UP001295684"/>
    </source>
</evidence>
<feature type="region of interest" description="Disordered" evidence="2">
    <location>
        <begin position="65"/>
        <end position="91"/>
    </location>
</feature>
<dbReference type="Proteomes" id="UP001295684">
    <property type="component" value="Unassembled WGS sequence"/>
</dbReference>
<evidence type="ECO:0000256" key="1">
    <source>
        <dbReference type="SAM" id="Coils"/>
    </source>
</evidence>
<comment type="caution">
    <text evidence="3">The sequence shown here is derived from an EMBL/GenBank/DDBJ whole genome shotgun (WGS) entry which is preliminary data.</text>
</comment>
<feature type="region of interest" description="Disordered" evidence="2">
    <location>
        <begin position="131"/>
        <end position="166"/>
    </location>
</feature>
<feature type="compositionally biased region" description="Polar residues" evidence="2">
    <location>
        <begin position="642"/>
        <end position="662"/>
    </location>
</feature>
<sequence>MDSKIRFRYGAKFKAFDPEEIYPEDFQDKLGLNDKSQITPNYQAPAMSTKPEAPNLSLVRRRRQGAFQTSQTFVSKRENENPPNNKFTDYNSDMDSEVELERRNIAMMKALRKGDTNKYQLLKNKKVKSDISESNTFQSQLGSCTGTKKNKKNSRCSSSSSTDSVDNEYWDEITNHDGSQNEIPAMFGNLNSYTDFMKLFPNFATRAMQEMRTGLSHDIKSEIKNLNKLKGTMDFDQEQDHFKRAVLDHILKIQQNKRSLKDEVDSQFLTQQLQRTRIAHEQELANLKLTAELKAKEFLQEVMLKCEKKFNEEMSSLLSQFEEVSNKLYKSEKKLEYLRNFLYHQEEELLQSRSIMAWFRREQYNNMSFISVKRINPPNDSQECDPLTMKEFSLYSSYLNLNFEDQFLIANNSIVHYYKEANHALRQRIKLLETQVVEYENNSEELHDENDKLKVINSDLERTIKDLHRRKIDAENRHRKLYEEITIDFVKEKQQLISKFEDSLRIFSEELKVRECISASLHAREDKLKEEVRKLKQIVRIPRNHFKNLEKMKFDEIINQKINISKDRQTQSTNRSLCLMTRSKSTFHSRSNYHKLHNSVATKIEAQNLPIPTLPLSPQIPTLFNPKSKLTTRLPHPLISPLTRSFSNLSPTPKSNSSNPFTQKPIPHTRVFSPPPIKIPSINPGEDFPL</sequence>
<keyword evidence="1" id="KW-0175">Coiled coil</keyword>
<organism evidence="3 4">
    <name type="scientific">Euplotes crassus</name>
    <dbReference type="NCBI Taxonomy" id="5936"/>
    <lineage>
        <taxon>Eukaryota</taxon>
        <taxon>Sar</taxon>
        <taxon>Alveolata</taxon>
        <taxon>Ciliophora</taxon>
        <taxon>Intramacronucleata</taxon>
        <taxon>Spirotrichea</taxon>
        <taxon>Hypotrichia</taxon>
        <taxon>Euplotida</taxon>
        <taxon>Euplotidae</taxon>
        <taxon>Moneuplotes</taxon>
    </lineage>
</organism>
<evidence type="ECO:0000256" key="2">
    <source>
        <dbReference type="SAM" id="MobiDB-lite"/>
    </source>
</evidence>
<dbReference type="AlphaFoldDB" id="A0AAD2D701"/>
<feature type="compositionally biased region" description="Polar residues" evidence="2">
    <location>
        <begin position="81"/>
        <end position="91"/>
    </location>
</feature>
<feature type="region of interest" description="Disordered" evidence="2">
    <location>
        <begin position="642"/>
        <end position="690"/>
    </location>
</feature>
<name>A0AAD2D701_EUPCR</name>